<dbReference type="Gene3D" id="2.40.50.140">
    <property type="entry name" value="Nucleic acid-binding proteins"/>
    <property type="match status" value="1"/>
</dbReference>
<evidence type="ECO:0000259" key="2">
    <source>
        <dbReference type="PROSITE" id="PS50126"/>
    </source>
</evidence>
<dbReference type="GO" id="GO:0003700">
    <property type="term" value="F:DNA-binding transcription factor activity"/>
    <property type="evidence" value="ECO:0007669"/>
    <property type="project" value="InterPro"/>
</dbReference>
<dbReference type="CDD" id="cd04455">
    <property type="entry name" value="S1_NusA"/>
    <property type="match status" value="1"/>
</dbReference>
<evidence type="ECO:0000313" key="3">
    <source>
        <dbReference type="EMBL" id="SVD08258.1"/>
    </source>
</evidence>
<dbReference type="Pfam" id="PF08529">
    <property type="entry name" value="NusA_N"/>
    <property type="match status" value="1"/>
</dbReference>
<dbReference type="GO" id="GO:0005829">
    <property type="term" value="C:cytosol"/>
    <property type="evidence" value="ECO:0007669"/>
    <property type="project" value="TreeGrafter"/>
</dbReference>
<dbReference type="SUPFAM" id="SSF69705">
    <property type="entry name" value="Transcription factor NusA, N-terminal domain"/>
    <property type="match status" value="1"/>
</dbReference>
<proteinExistence type="predicted"/>
<dbReference type="PROSITE" id="PS50126">
    <property type="entry name" value="S1"/>
    <property type="match status" value="1"/>
</dbReference>
<dbReference type="GO" id="GO:0003723">
    <property type="term" value="F:RNA binding"/>
    <property type="evidence" value="ECO:0007669"/>
    <property type="project" value="UniProtKB-KW"/>
</dbReference>
<dbReference type="Pfam" id="PF00575">
    <property type="entry name" value="S1"/>
    <property type="match status" value="1"/>
</dbReference>
<dbReference type="SUPFAM" id="SSF50249">
    <property type="entry name" value="Nucleic acid-binding proteins"/>
    <property type="match status" value="1"/>
</dbReference>
<feature type="domain" description="S1 motif" evidence="2">
    <location>
        <begin position="144"/>
        <end position="196"/>
    </location>
</feature>
<dbReference type="PANTHER" id="PTHR22648">
    <property type="entry name" value="TRANSCRIPTION TERMINATION FACTOR NUSA"/>
    <property type="match status" value="1"/>
</dbReference>
<name>A0A382SGG1_9ZZZZ</name>
<dbReference type="InterPro" id="IPR013735">
    <property type="entry name" value="TF_NusA_N"/>
</dbReference>
<dbReference type="InterPro" id="IPR030842">
    <property type="entry name" value="TF_NusA_bacterial"/>
</dbReference>
<sequence>MLNKRADKLELLRIAEAVALEKSIDKELIIISMETGIAKAAKSKFGQDNEIKVLIDRDNGNIGIFRKLILVENPENINTEINLKDAINLDDKNKDKKIGDEILQPLPSFDFGRIAAQTAKQVINFNVREAERERQFNDFIDKKDSVLSGIIKRLEFGNVIVDLGKAEAIIQKNEMIPRENIKTGDRIKAYCYDVRR</sequence>
<organism evidence="3">
    <name type="scientific">marine metagenome</name>
    <dbReference type="NCBI Taxonomy" id="408172"/>
    <lineage>
        <taxon>unclassified sequences</taxon>
        <taxon>metagenomes</taxon>
        <taxon>ecological metagenomes</taxon>
    </lineage>
</organism>
<evidence type="ECO:0000256" key="1">
    <source>
        <dbReference type="ARBA" id="ARBA00022884"/>
    </source>
</evidence>
<reference evidence="3" key="1">
    <citation type="submission" date="2018-05" db="EMBL/GenBank/DDBJ databases">
        <authorList>
            <person name="Lanie J.A."/>
            <person name="Ng W.-L."/>
            <person name="Kazmierczak K.M."/>
            <person name="Andrzejewski T.M."/>
            <person name="Davidsen T.M."/>
            <person name="Wayne K.J."/>
            <person name="Tettelin H."/>
            <person name="Glass J.I."/>
            <person name="Rusch D."/>
            <person name="Podicherti R."/>
            <person name="Tsui H.-C.T."/>
            <person name="Winkler M.E."/>
        </authorList>
    </citation>
    <scope>NUCLEOTIDE SEQUENCE</scope>
</reference>
<dbReference type="EMBL" id="UINC01128480">
    <property type="protein sequence ID" value="SVD08258.1"/>
    <property type="molecule type" value="Genomic_DNA"/>
</dbReference>
<dbReference type="InterPro" id="IPR003029">
    <property type="entry name" value="S1_domain"/>
</dbReference>
<dbReference type="InterPro" id="IPR036555">
    <property type="entry name" value="NusA_N_sf"/>
</dbReference>
<accession>A0A382SGG1</accession>
<dbReference type="AlphaFoldDB" id="A0A382SGG1"/>
<dbReference type="GO" id="GO:0006353">
    <property type="term" value="P:DNA-templated transcription termination"/>
    <property type="evidence" value="ECO:0007669"/>
    <property type="project" value="InterPro"/>
</dbReference>
<dbReference type="Gene3D" id="3.30.1480.10">
    <property type="entry name" value="NusA, N-terminal domain"/>
    <property type="match status" value="1"/>
</dbReference>
<protein>
    <recommendedName>
        <fullName evidence="2">S1 motif domain-containing protein</fullName>
    </recommendedName>
</protein>
<feature type="non-terminal residue" evidence="3">
    <location>
        <position position="196"/>
    </location>
</feature>
<dbReference type="InterPro" id="IPR012340">
    <property type="entry name" value="NA-bd_OB-fold"/>
</dbReference>
<keyword evidence="1" id="KW-0694">RNA-binding</keyword>
<gene>
    <name evidence="3" type="ORF">METZ01_LOCUS361112</name>
</gene>
<dbReference type="PANTHER" id="PTHR22648:SF0">
    <property type="entry name" value="TRANSCRIPTION TERMINATION_ANTITERMINATION PROTEIN NUSA"/>
    <property type="match status" value="1"/>
</dbReference>
<dbReference type="GO" id="GO:0031564">
    <property type="term" value="P:transcription antitermination"/>
    <property type="evidence" value="ECO:0007669"/>
    <property type="project" value="InterPro"/>
</dbReference>